<dbReference type="PANTHER" id="PTHR30466:SF1">
    <property type="entry name" value="FMN REDUCTASE (NADH) RUTF"/>
    <property type="match status" value="1"/>
</dbReference>
<proteinExistence type="inferred from homology"/>
<accession>A0A921E834</accession>
<reference evidence="7" key="1">
    <citation type="journal article" date="2021" name="PeerJ">
        <title>Extensive microbial diversity within the chicken gut microbiome revealed by metagenomics and culture.</title>
        <authorList>
            <person name="Gilroy R."/>
            <person name="Ravi A."/>
            <person name="Getino M."/>
            <person name="Pursley I."/>
            <person name="Horton D.L."/>
            <person name="Alikhan N.F."/>
            <person name="Baker D."/>
            <person name="Gharbi K."/>
            <person name="Hall N."/>
            <person name="Watson M."/>
            <person name="Adriaenssens E.M."/>
            <person name="Foster-Nyarko E."/>
            <person name="Jarju S."/>
            <person name="Secka A."/>
            <person name="Antonio M."/>
            <person name="Oren A."/>
            <person name="Chaudhuri R.R."/>
            <person name="La Ragione R."/>
            <person name="Hildebrand F."/>
            <person name="Pallen M.J."/>
        </authorList>
    </citation>
    <scope>NUCLEOTIDE SEQUENCE</scope>
    <source>
        <strain evidence="7">316</strain>
    </source>
</reference>
<dbReference type="InterPro" id="IPR002563">
    <property type="entry name" value="Flavin_Rdtase-like_dom"/>
</dbReference>
<evidence type="ECO:0000313" key="7">
    <source>
        <dbReference type="EMBL" id="HJE26072.1"/>
    </source>
</evidence>
<evidence type="ECO:0000256" key="4">
    <source>
        <dbReference type="ARBA" id="ARBA00023027"/>
    </source>
</evidence>
<feature type="domain" description="Flavin reductase like" evidence="6">
    <location>
        <begin position="19"/>
        <end position="164"/>
    </location>
</feature>
<dbReference type="GO" id="GO:0019740">
    <property type="term" value="P:nitrogen utilization"/>
    <property type="evidence" value="ECO:0007669"/>
    <property type="project" value="UniProtKB-UniRule"/>
</dbReference>
<comment type="similarity">
    <text evidence="5">Belongs to the non-flavoprotein flavin reductase family. RutF subfamily.</text>
</comment>
<comment type="catalytic activity">
    <reaction evidence="5">
        <text>FMNH2 + NAD(+) = FMN + NADH + 2 H(+)</text>
        <dbReference type="Rhea" id="RHEA:21620"/>
        <dbReference type="ChEBI" id="CHEBI:15378"/>
        <dbReference type="ChEBI" id="CHEBI:57540"/>
        <dbReference type="ChEBI" id="CHEBI:57618"/>
        <dbReference type="ChEBI" id="CHEBI:57945"/>
        <dbReference type="ChEBI" id="CHEBI:58210"/>
        <dbReference type="EC" id="1.5.1.42"/>
    </reaction>
</comment>
<dbReference type="EC" id="1.5.1.42" evidence="5"/>
<sequence length="167" mass="17442">MISPAPEPDISAAAYREAMAQLASAVHLVTTDGPGGRAGLTASSVCSVSDGPPTLLVCLNRGSSAYPVFLRNEVLCINTLSAGHEALAADFAGRVPPDERFAGQSWGCLETGAPVLTEALIAFDCRIVDRHQVGTHDVLICAVVALSEASGADALLYANRRYHVLPR</sequence>
<dbReference type="Pfam" id="PF01613">
    <property type="entry name" value="Flavin_Reduct"/>
    <property type="match status" value="1"/>
</dbReference>
<evidence type="ECO:0000313" key="8">
    <source>
        <dbReference type="Proteomes" id="UP000742631"/>
    </source>
</evidence>
<organism evidence="7 8">
    <name type="scientific">Methylorubrum populi</name>
    <dbReference type="NCBI Taxonomy" id="223967"/>
    <lineage>
        <taxon>Bacteria</taxon>
        <taxon>Pseudomonadati</taxon>
        <taxon>Pseudomonadota</taxon>
        <taxon>Alphaproteobacteria</taxon>
        <taxon>Hyphomicrobiales</taxon>
        <taxon>Methylobacteriaceae</taxon>
        <taxon>Methylorubrum</taxon>
    </lineage>
</organism>
<dbReference type="InterPro" id="IPR012349">
    <property type="entry name" value="Split_barrel_FMN-bd"/>
</dbReference>
<dbReference type="SMART" id="SM00903">
    <property type="entry name" value="Flavin_Reduct"/>
    <property type="match status" value="1"/>
</dbReference>
<dbReference type="AlphaFoldDB" id="A0A921E834"/>
<dbReference type="InterPro" id="IPR019917">
    <property type="entry name" value="RutF"/>
</dbReference>
<dbReference type="HAMAP" id="MF_00833">
    <property type="entry name" value="RutF"/>
    <property type="match status" value="1"/>
</dbReference>
<protein>
    <recommendedName>
        <fullName evidence="5">FMN reductase (NADH) RutF</fullName>
        <ecNumber evidence="5">1.5.1.42</ecNumber>
    </recommendedName>
    <alternativeName>
        <fullName evidence="5">FMN reductase</fullName>
    </alternativeName>
    <alternativeName>
        <fullName evidence="5">NADH-flavin reductase RutF</fullName>
    </alternativeName>
    <alternativeName>
        <fullName evidence="5">NADH:flavin oxidoreductase</fullName>
    </alternativeName>
</protein>
<dbReference type="GO" id="GO:0052874">
    <property type="term" value="F:FMN reductase (NADH) activity"/>
    <property type="evidence" value="ECO:0007669"/>
    <property type="project" value="UniProtKB-EC"/>
</dbReference>
<dbReference type="Proteomes" id="UP000742631">
    <property type="component" value="Unassembled WGS sequence"/>
</dbReference>
<dbReference type="PANTHER" id="PTHR30466">
    <property type="entry name" value="FLAVIN REDUCTASE"/>
    <property type="match status" value="1"/>
</dbReference>
<dbReference type="GO" id="GO:0042602">
    <property type="term" value="F:riboflavin reductase (NADPH) activity"/>
    <property type="evidence" value="ECO:0007669"/>
    <property type="project" value="UniProtKB-UniRule"/>
</dbReference>
<comment type="function">
    <text evidence="5">Catalyzes the reduction of FMN to FMNH2 which is used to reduce pyrimidine by RutA via the Rut pathway.</text>
</comment>
<keyword evidence="3 5" id="KW-0560">Oxidoreductase</keyword>
<evidence type="ECO:0000256" key="3">
    <source>
        <dbReference type="ARBA" id="ARBA00023002"/>
    </source>
</evidence>
<dbReference type="InterPro" id="IPR050268">
    <property type="entry name" value="NADH-dep_flavin_reductase"/>
</dbReference>
<evidence type="ECO:0000259" key="6">
    <source>
        <dbReference type="SMART" id="SM00903"/>
    </source>
</evidence>
<dbReference type="GO" id="GO:0006212">
    <property type="term" value="P:uracil catabolic process"/>
    <property type="evidence" value="ECO:0007669"/>
    <property type="project" value="UniProtKB-UniRule"/>
</dbReference>
<reference evidence="7" key="2">
    <citation type="submission" date="2021-09" db="EMBL/GenBank/DDBJ databases">
        <authorList>
            <person name="Gilroy R."/>
        </authorList>
    </citation>
    <scope>NUCLEOTIDE SEQUENCE</scope>
    <source>
        <strain evidence="7">316</strain>
    </source>
</reference>
<keyword evidence="4 5" id="KW-0520">NAD</keyword>
<evidence type="ECO:0000256" key="2">
    <source>
        <dbReference type="ARBA" id="ARBA00022643"/>
    </source>
</evidence>
<evidence type="ECO:0000256" key="1">
    <source>
        <dbReference type="ARBA" id="ARBA00022630"/>
    </source>
</evidence>
<keyword evidence="1 5" id="KW-0285">Flavoprotein</keyword>
<gene>
    <name evidence="5" type="primary">rutF</name>
    <name evidence="7" type="ORF">K8W01_20685</name>
</gene>
<dbReference type="GO" id="GO:0010181">
    <property type="term" value="F:FMN binding"/>
    <property type="evidence" value="ECO:0007669"/>
    <property type="project" value="InterPro"/>
</dbReference>
<dbReference type="Gene3D" id="2.30.110.10">
    <property type="entry name" value="Electron Transport, Fmn-binding Protein, Chain A"/>
    <property type="match status" value="1"/>
</dbReference>
<dbReference type="EMBL" id="DYYG01000064">
    <property type="protein sequence ID" value="HJE26072.1"/>
    <property type="molecule type" value="Genomic_DNA"/>
</dbReference>
<evidence type="ECO:0000256" key="5">
    <source>
        <dbReference type="HAMAP-Rule" id="MF_00833"/>
    </source>
</evidence>
<dbReference type="SUPFAM" id="SSF50475">
    <property type="entry name" value="FMN-binding split barrel"/>
    <property type="match status" value="1"/>
</dbReference>
<keyword evidence="2 5" id="KW-0288">FMN</keyword>
<name>A0A921E834_9HYPH</name>
<comment type="caution">
    <text evidence="7">The sequence shown here is derived from an EMBL/GenBank/DDBJ whole genome shotgun (WGS) entry which is preliminary data.</text>
</comment>